<dbReference type="Pfam" id="PF04049">
    <property type="entry name" value="ANAPC8"/>
    <property type="match status" value="1"/>
</dbReference>
<comment type="caution">
    <text evidence="9">The sequence shown here is derived from an EMBL/GenBank/DDBJ whole genome shotgun (WGS) entry which is preliminary data.</text>
</comment>
<evidence type="ECO:0000256" key="2">
    <source>
        <dbReference type="ARBA" id="ARBA00022737"/>
    </source>
</evidence>
<feature type="repeat" description="TPR" evidence="7">
    <location>
        <begin position="436"/>
        <end position="469"/>
    </location>
</feature>
<keyword evidence="6" id="KW-0131">Cell cycle</keyword>
<evidence type="ECO:0000256" key="4">
    <source>
        <dbReference type="ARBA" id="ARBA00022786"/>
    </source>
</evidence>
<dbReference type="Pfam" id="PF13181">
    <property type="entry name" value="TPR_8"/>
    <property type="match status" value="2"/>
</dbReference>
<dbReference type="GO" id="GO:0016567">
    <property type="term" value="P:protein ubiquitination"/>
    <property type="evidence" value="ECO:0007669"/>
    <property type="project" value="TreeGrafter"/>
</dbReference>
<dbReference type="Gene3D" id="1.25.40.10">
    <property type="entry name" value="Tetratricopeptide repeat domain"/>
    <property type="match status" value="2"/>
</dbReference>
<dbReference type="GO" id="GO:0045842">
    <property type="term" value="P:positive regulation of mitotic metaphase/anaphase transition"/>
    <property type="evidence" value="ECO:0007669"/>
    <property type="project" value="TreeGrafter"/>
</dbReference>
<name>A0A2V1APZ9_9ASCO</name>
<dbReference type="EMBL" id="PKFO01000001">
    <property type="protein sequence ID" value="PVH19323.1"/>
    <property type="molecule type" value="Genomic_DNA"/>
</dbReference>
<dbReference type="RefSeq" id="XP_025340263.1">
    <property type="nucleotide sequence ID" value="XM_025485332.1"/>
</dbReference>
<reference evidence="9 10" key="1">
    <citation type="submission" date="2017-12" db="EMBL/GenBank/DDBJ databases">
        <title>Genome Sequence of a Multidrug-Resistant Candida haemulonii Isolate from a Patient with Chronic Leg Ulcers in Israel.</title>
        <authorList>
            <person name="Chow N.A."/>
            <person name="Gade L."/>
            <person name="Batra D."/>
            <person name="Rowe L.A."/>
            <person name="Ben-Ami R."/>
            <person name="Loparev V.N."/>
            <person name="Litvintseva A.P."/>
        </authorList>
    </citation>
    <scope>NUCLEOTIDE SEQUENCE [LARGE SCALE GENOMIC DNA]</scope>
    <source>
        <strain evidence="9 10">B11899</strain>
    </source>
</reference>
<feature type="repeat" description="TPR" evidence="7">
    <location>
        <begin position="402"/>
        <end position="435"/>
    </location>
</feature>
<organism evidence="9 10">
    <name type="scientific">Candidozyma haemuli</name>
    <dbReference type="NCBI Taxonomy" id="45357"/>
    <lineage>
        <taxon>Eukaryota</taxon>
        <taxon>Fungi</taxon>
        <taxon>Dikarya</taxon>
        <taxon>Ascomycota</taxon>
        <taxon>Saccharomycotina</taxon>
        <taxon>Pichiomycetes</taxon>
        <taxon>Metschnikowiaceae</taxon>
        <taxon>Candidozyma</taxon>
    </lineage>
</organism>
<keyword evidence="3" id="KW-0498">Mitosis</keyword>
<keyword evidence="2" id="KW-0677">Repeat</keyword>
<keyword evidence="10" id="KW-1185">Reference proteome</keyword>
<dbReference type="PANTHER" id="PTHR12558:SF10">
    <property type="entry name" value="CELL DIVISION CYCLE PROTEIN 23 HOMOLOG"/>
    <property type="match status" value="1"/>
</dbReference>
<dbReference type="OrthoDB" id="10262026at2759"/>
<dbReference type="SUPFAM" id="SSF48452">
    <property type="entry name" value="TPR-like"/>
    <property type="match status" value="2"/>
</dbReference>
<evidence type="ECO:0000256" key="1">
    <source>
        <dbReference type="ARBA" id="ARBA00022618"/>
    </source>
</evidence>
<gene>
    <name evidence="9" type="ORF">CXQ85_001630</name>
</gene>
<evidence type="ECO:0000256" key="7">
    <source>
        <dbReference type="PROSITE-ProRule" id="PRU00339"/>
    </source>
</evidence>
<evidence type="ECO:0000256" key="5">
    <source>
        <dbReference type="ARBA" id="ARBA00022803"/>
    </source>
</evidence>
<dbReference type="GeneID" id="37006961"/>
<dbReference type="InterPro" id="IPR011990">
    <property type="entry name" value="TPR-like_helical_dom_sf"/>
</dbReference>
<dbReference type="SMART" id="SM00028">
    <property type="entry name" value="TPR"/>
    <property type="match status" value="5"/>
</dbReference>
<dbReference type="GO" id="GO:0031145">
    <property type="term" value="P:anaphase-promoting complex-dependent catabolic process"/>
    <property type="evidence" value="ECO:0007669"/>
    <property type="project" value="TreeGrafter"/>
</dbReference>
<accession>A0A2V1APZ9</accession>
<protein>
    <recommendedName>
        <fullName evidence="8">Cdc23 domain-containing protein</fullName>
    </recommendedName>
</protein>
<dbReference type="VEuPathDB" id="FungiDB:CXQ85_001630"/>
<feature type="domain" description="Cdc23" evidence="8">
    <location>
        <begin position="7"/>
        <end position="272"/>
    </location>
</feature>
<dbReference type="PROSITE" id="PS50005">
    <property type="entry name" value="TPR"/>
    <property type="match status" value="3"/>
</dbReference>
<evidence type="ECO:0000313" key="9">
    <source>
        <dbReference type="EMBL" id="PVH19323.1"/>
    </source>
</evidence>
<dbReference type="Proteomes" id="UP000244309">
    <property type="component" value="Unassembled WGS sequence"/>
</dbReference>
<keyword evidence="4" id="KW-0833">Ubl conjugation pathway</keyword>
<dbReference type="InterPro" id="IPR019734">
    <property type="entry name" value="TPR_rpt"/>
</dbReference>
<dbReference type="GO" id="GO:0051301">
    <property type="term" value="P:cell division"/>
    <property type="evidence" value="ECO:0007669"/>
    <property type="project" value="UniProtKB-KW"/>
</dbReference>
<keyword evidence="1" id="KW-0132">Cell division</keyword>
<dbReference type="STRING" id="45357.A0A2V1APZ9"/>
<dbReference type="AlphaFoldDB" id="A0A2V1APZ9"/>
<dbReference type="Pfam" id="PF13414">
    <property type="entry name" value="TPR_11"/>
    <property type="match status" value="1"/>
</dbReference>
<evidence type="ECO:0000256" key="3">
    <source>
        <dbReference type="ARBA" id="ARBA00022776"/>
    </source>
</evidence>
<keyword evidence="5 7" id="KW-0802">TPR repeat</keyword>
<evidence type="ECO:0000313" key="10">
    <source>
        <dbReference type="Proteomes" id="UP000244309"/>
    </source>
</evidence>
<dbReference type="PANTHER" id="PTHR12558">
    <property type="entry name" value="CELL DIVISION CYCLE 16,23,27"/>
    <property type="match status" value="1"/>
</dbReference>
<evidence type="ECO:0000256" key="6">
    <source>
        <dbReference type="ARBA" id="ARBA00023306"/>
    </source>
</evidence>
<feature type="repeat" description="TPR" evidence="7">
    <location>
        <begin position="368"/>
        <end position="401"/>
    </location>
</feature>
<dbReference type="InterPro" id="IPR007192">
    <property type="entry name" value="APC8"/>
</dbReference>
<proteinExistence type="predicted"/>
<dbReference type="GO" id="GO:0005680">
    <property type="term" value="C:anaphase-promoting complex"/>
    <property type="evidence" value="ECO:0007669"/>
    <property type="project" value="InterPro"/>
</dbReference>
<evidence type="ECO:0000259" key="8">
    <source>
        <dbReference type="Pfam" id="PF04049"/>
    </source>
</evidence>
<sequence length="574" mass="66957">MSPEVHQLRSELYRAAVKLDDLCLFNAAKWATEALQGLVPSEEAFDYTPSELSAEEKQDRVSFMLAKNYFNCKEFERAAHTLRNCVSGDALFLRLYSMYISIDKKATEDTDGSVNTVQLQSMLKQSDTSESEHRYQIVDELNSSLGKIMVEIDQYHEKAEENAHLQFLAGLTYNKKKKHQMAQERLFASVKLFPYNWSCWQELIATIPTFEEAQVFLLQVRKKEPAFASHVMFQFFEVVLLQEFYQQSATFSEKVTSLIELFPSFVFLKVQNFLVAYHGLDYFQAEQMFDEIIAKDPLRLDDLDTYSNMLYVMEKKSKLSYLAHYASQVDNFRSETCCIVANYHSMKGEHEKAIMYYRRALLLNKNCLSAWTLMGHEFVELKNSHAAIESYRRAVDINAKDFRAWYGLGQAYEVLDMHLYALYYYQRATNLQPMDKRMWQAIGNCYEKIDKLEEAVRSFEKALAIDSLNEVDTEGGEPHVSIEPHICYKLATISEKLGRSKETYRFMRMCLEQEFDWGLSDETSKARLWLARHALENQRFNEAYDLAKEFNFNNAHDVEEARAIAKDARGRMTY</sequence>